<dbReference type="GO" id="GO:0005615">
    <property type="term" value="C:extracellular space"/>
    <property type="evidence" value="ECO:0007669"/>
    <property type="project" value="TreeGrafter"/>
</dbReference>
<dbReference type="Proteomes" id="UP000631421">
    <property type="component" value="Unassembled WGS sequence"/>
</dbReference>
<feature type="chain" id="PRO_5037341799" evidence="1">
    <location>
        <begin position="32"/>
        <end position="189"/>
    </location>
</feature>
<dbReference type="AlphaFoldDB" id="A0A926UVF0"/>
<dbReference type="InterPro" id="IPR036378">
    <property type="entry name" value="FAS1_dom_sf"/>
</dbReference>
<dbReference type="SUPFAM" id="SSF82153">
    <property type="entry name" value="FAS1 domain"/>
    <property type="match status" value="1"/>
</dbReference>
<proteinExistence type="predicted"/>
<sequence length="189" mass="19421">MKANTTTRFLLNVAGAAIATSSLLSSLPALANDCHSSSSKKMAEAVAKQEPNIVEVAVANGSFKTLVTAVKAAGLVDTLSGKGPFTVFAPTDAAFAKLPKGTVEKLLKPENKATLVKVLTYHVVPSKVLSKDIKSGTASVKTVEGGLITVTKSGKSVTINNSNVAIADVKASNGVIHVIDTVLLPPDLK</sequence>
<keyword evidence="4" id="KW-1185">Reference proteome</keyword>
<reference evidence="3" key="2">
    <citation type="submission" date="2020-08" db="EMBL/GenBank/DDBJ databases">
        <authorList>
            <person name="Chen M."/>
            <person name="Teng W."/>
            <person name="Zhao L."/>
            <person name="Hu C."/>
            <person name="Zhou Y."/>
            <person name="Han B."/>
            <person name="Song L."/>
            <person name="Shu W."/>
        </authorList>
    </citation>
    <scope>NUCLEOTIDE SEQUENCE</scope>
    <source>
        <strain evidence="3">FACHB-1277</strain>
    </source>
</reference>
<feature type="domain" description="FAS1" evidence="2">
    <location>
        <begin position="50"/>
        <end position="183"/>
    </location>
</feature>
<protein>
    <submittedName>
        <fullName evidence="3">Fasciclin domain-containing protein</fullName>
    </submittedName>
</protein>
<accession>A0A926UVF0</accession>
<evidence type="ECO:0000313" key="3">
    <source>
        <dbReference type="EMBL" id="MBD2150732.1"/>
    </source>
</evidence>
<dbReference type="EMBL" id="JACJPY010000032">
    <property type="protein sequence ID" value="MBD2150732.1"/>
    <property type="molecule type" value="Genomic_DNA"/>
</dbReference>
<dbReference type="PROSITE" id="PS50213">
    <property type="entry name" value="FAS1"/>
    <property type="match status" value="1"/>
</dbReference>
<organism evidence="3 4">
    <name type="scientific">Pseudanabaena cinerea FACHB-1277</name>
    <dbReference type="NCBI Taxonomy" id="2949581"/>
    <lineage>
        <taxon>Bacteria</taxon>
        <taxon>Bacillati</taxon>
        <taxon>Cyanobacteriota</taxon>
        <taxon>Cyanophyceae</taxon>
        <taxon>Pseudanabaenales</taxon>
        <taxon>Pseudanabaenaceae</taxon>
        <taxon>Pseudanabaena</taxon>
        <taxon>Pseudanabaena cinerea</taxon>
    </lineage>
</organism>
<keyword evidence="1" id="KW-0732">Signal</keyword>
<gene>
    <name evidence="3" type="ORF">H6F44_11465</name>
</gene>
<dbReference type="PANTHER" id="PTHR10900">
    <property type="entry name" value="PERIOSTIN-RELATED"/>
    <property type="match status" value="1"/>
</dbReference>
<dbReference type="Pfam" id="PF02469">
    <property type="entry name" value="Fasciclin"/>
    <property type="match status" value="1"/>
</dbReference>
<dbReference type="InterPro" id="IPR000782">
    <property type="entry name" value="FAS1_domain"/>
</dbReference>
<name>A0A926UVF0_9CYAN</name>
<evidence type="ECO:0000259" key="2">
    <source>
        <dbReference type="PROSITE" id="PS50213"/>
    </source>
</evidence>
<dbReference type="Gene3D" id="2.30.180.10">
    <property type="entry name" value="FAS1 domain"/>
    <property type="match status" value="1"/>
</dbReference>
<feature type="signal peptide" evidence="1">
    <location>
        <begin position="1"/>
        <end position="31"/>
    </location>
</feature>
<comment type="caution">
    <text evidence="3">The sequence shown here is derived from an EMBL/GenBank/DDBJ whole genome shotgun (WGS) entry which is preliminary data.</text>
</comment>
<dbReference type="PANTHER" id="PTHR10900:SF77">
    <property type="entry name" value="FI19380P1"/>
    <property type="match status" value="1"/>
</dbReference>
<evidence type="ECO:0000313" key="4">
    <source>
        <dbReference type="Proteomes" id="UP000631421"/>
    </source>
</evidence>
<dbReference type="FunFam" id="2.30.180.10:FF:000019">
    <property type="entry name" value="Cell surface lipoprotein"/>
    <property type="match status" value="1"/>
</dbReference>
<dbReference type="InterPro" id="IPR050904">
    <property type="entry name" value="Adhesion/Biosynth-related"/>
</dbReference>
<dbReference type="SMART" id="SM00554">
    <property type="entry name" value="FAS1"/>
    <property type="match status" value="1"/>
</dbReference>
<evidence type="ECO:0000256" key="1">
    <source>
        <dbReference type="SAM" id="SignalP"/>
    </source>
</evidence>
<dbReference type="RefSeq" id="WP_190351096.1">
    <property type="nucleotide sequence ID" value="NZ_JACJPY010000032.1"/>
</dbReference>
<reference evidence="3" key="1">
    <citation type="journal article" date="2015" name="ISME J.">
        <title>Draft Genome Sequence of Streptomyces incarnatus NRRL8089, which Produces the Nucleoside Antibiotic Sinefungin.</title>
        <authorList>
            <person name="Oshima K."/>
            <person name="Hattori M."/>
            <person name="Shimizu H."/>
            <person name="Fukuda K."/>
            <person name="Nemoto M."/>
            <person name="Inagaki K."/>
            <person name="Tamura T."/>
        </authorList>
    </citation>
    <scope>NUCLEOTIDE SEQUENCE</scope>
    <source>
        <strain evidence="3">FACHB-1277</strain>
    </source>
</reference>